<reference evidence="1" key="1">
    <citation type="submission" date="2021-04" db="EMBL/GenBank/DDBJ databases">
        <title>Genomics, taxonomy and metabolism of representatives of sulfur bacteria of the genus Thiothrix: Thiothrix fructosivorans QT, Thiothrix unzii A1T and three new species, Thiothrix subterranea sp. nov., Thiothrix litoralis sp. nov. and 'Candidatus Thiothrix anitrata' sp. nov.</title>
        <authorList>
            <person name="Ravin N.V."/>
            <person name="Smolyakov D."/>
            <person name="Rudenko T.S."/>
            <person name="Mardanov A.V."/>
            <person name="Beletsky A.V."/>
            <person name="Markov N.D."/>
            <person name="Fomenkov A.I."/>
            <person name="Roberts R.J."/>
            <person name="Karnachuk O.V."/>
            <person name="Novikov A."/>
            <person name="Grabovich M.Y."/>
        </authorList>
    </citation>
    <scope>NUCLEOTIDE SEQUENCE</scope>
    <source>
        <strain evidence="1">A1</strain>
    </source>
</reference>
<dbReference type="KEGG" id="tun:J9260_10715"/>
<sequence>MFWIIISNKFLLRFYLGEAYIKGGYKGIATPIVENKEKDKEIALRNDIDQDESNVSFSIKQTIFGTEISGVSFNKNDGKLRSTWTGTAFKVERNKFYFGIEISKKTVGYAIMVLTFNDDLVTGFYYPAKLDYGYIVKFEGKKAKIANEIFDDGRSDSPQL</sequence>
<accession>A0A975F702</accession>
<dbReference type="AlphaFoldDB" id="A0A975F702"/>
<dbReference type="RefSeq" id="WP_210217771.1">
    <property type="nucleotide sequence ID" value="NZ_CP072793.1"/>
</dbReference>
<evidence type="ECO:0000313" key="2">
    <source>
        <dbReference type="Proteomes" id="UP000672009"/>
    </source>
</evidence>
<organism evidence="1 2">
    <name type="scientific">Thiothrix unzii</name>
    <dbReference type="NCBI Taxonomy" id="111769"/>
    <lineage>
        <taxon>Bacteria</taxon>
        <taxon>Pseudomonadati</taxon>
        <taxon>Pseudomonadota</taxon>
        <taxon>Gammaproteobacteria</taxon>
        <taxon>Thiotrichales</taxon>
        <taxon>Thiotrichaceae</taxon>
        <taxon>Thiothrix</taxon>
    </lineage>
</organism>
<evidence type="ECO:0000313" key="1">
    <source>
        <dbReference type="EMBL" id="QTR52213.1"/>
    </source>
</evidence>
<keyword evidence="2" id="KW-1185">Reference proteome</keyword>
<name>A0A975F702_9GAMM</name>
<dbReference type="EMBL" id="CP072793">
    <property type="protein sequence ID" value="QTR52213.1"/>
    <property type="molecule type" value="Genomic_DNA"/>
</dbReference>
<proteinExistence type="predicted"/>
<protein>
    <submittedName>
        <fullName evidence="1">Uncharacterized protein</fullName>
    </submittedName>
</protein>
<dbReference type="Proteomes" id="UP000672009">
    <property type="component" value="Chromosome"/>
</dbReference>
<gene>
    <name evidence="1" type="ORF">J9260_10715</name>
</gene>